<organism evidence="1 2">
    <name type="scientific">Bordetella holmesii CDC-H585-BH</name>
    <dbReference type="NCBI Taxonomy" id="1331206"/>
    <lineage>
        <taxon>Bacteria</taxon>
        <taxon>Pseudomonadati</taxon>
        <taxon>Pseudomonadota</taxon>
        <taxon>Betaproteobacteria</taxon>
        <taxon>Burkholderiales</taxon>
        <taxon>Alcaligenaceae</taxon>
        <taxon>Bordetella</taxon>
    </lineage>
</organism>
<dbReference type="EMBL" id="JFZZ01000044">
    <property type="protein sequence ID" value="KAK96082.1"/>
    <property type="molecule type" value="Genomic_DNA"/>
</dbReference>
<protein>
    <submittedName>
        <fullName evidence="1">Uncharacterized protein</fullName>
    </submittedName>
</protein>
<dbReference type="Proteomes" id="UP000026682">
    <property type="component" value="Unassembled WGS sequence"/>
</dbReference>
<evidence type="ECO:0000313" key="1">
    <source>
        <dbReference type="EMBL" id="KAK96082.1"/>
    </source>
</evidence>
<proteinExistence type="predicted"/>
<name>A0A158M7D5_9BORD</name>
<evidence type="ECO:0000313" key="2">
    <source>
        <dbReference type="Proteomes" id="UP000026682"/>
    </source>
</evidence>
<dbReference type="AlphaFoldDB" id="A0A158M7D5"/>
<sequence>MELSWLCKRKPRKQKSMTNVEKTTHADIAEILPRYKQFR</sequence>
<comment type="caution">
    <text evidence="1">The sequence shown here is derived from an EMBL/GenBank/DDBJ whole genome shotgun (WGS) entry which is preliminary data.</text>
</comment>
<accession>A0A158M7D5</accession>
<reference evidence="1 2" key="1">
    <citation type="submission" date="2014-03" db="EMBL/GenBank/DDBJ databases">
        <title>Genome sequence of Bordetella holmseii.</title>
        <authorList>
            <person name="Harvill E."/>
            <person name="Goodfield L.L."/>
            <person name="Ivanov Y."/>
            <person name="Meyer J.A."/>
            <person name="Newth C."/>
            <person name="Cassiday P."/>
            <person name="Tondella M.L."/>
            <person name="Liao P."/>
            <person name="Zimmerman J."/>
            <person name="Meert K."/>
            <person name="Wessel D."/>
            <person name="Berger J."/>
            <person name="Dean J.M."/>
            <person name="Holubkov R."/>
            <person name="Burr J."/>
            <person name="Liu T."/>
            <person name="Brinkac L.M."/>
            <person name="Sanka R."/>
            <person name="Kim M."/>
            <person name="Losada L."/>
        </authorList>
    </citation>
    <scope>NUCLEOTIDE SEQUENCE [LARGE SCALE GENOMIC DNA]</scope>
    <source>
        <strain evidence="1 2">CDC-H585-BH</strain>
    </source>
</reference>
<gene>
    <name evidence="1" type="ORF">L497_3483</name>
</gene>